<dbReference type="PANTHER" id="PTHR19375">
    <property type="entry name" value="HEAT SHOCK PROTEIN 70KDA"/>
    <property type="match status" value="1"/>
</dbReference>
<reference evidence="4" key="1">
    <citation type="submission" date="2015-11" db="EMBL/GenBank/DDBJ databases">
        <title>De novo transcriptome assembly of four potential Pierce s Disease insect vectors from Arizona vineyards.</title>
        <authorList>
            <person name="Tassone E.E."/>
        </authorList>
    </citation>
    <scope>NUCLEOTIDE SEQUENCE</scope>
</reference>
<protein>
    <submittedName>
        <fullName evidence="4">Uncharacterized protein</fullName>
    </submittedName>
</protein>
<evidence type="ECO:0000256" key="3">
    <source>
        <dbReference type="ARBA" id="ARBA00022840"/>
    </source>
</evidence>
<feature type="non-terminal residue" evidence="4">
    <location>
        <position position="807"/>
    </location>
</feature>
<evidence type="ECO:0000256" key="1">
    <source>
        <dbReference type="ARBA" id="ARBA00007381"/>
    </source>
</evidence>
<dbReference type="GO" id="GO:0140662">
    <property type="term" value="F:ATP-dependent protein folding chaperone"/>
    <property type="evidence" value="ECO:0007669"/>
    <property type="project" value="InterPro"/>
</dbReference>
<dbReference type="Gene3D" id="3.90.640.10">
    <property type="entry name" value="Actin, Chain A, domain 4"/>
    <property type="match status" value="2"/>
</dbReference>
<dbReference type="EMBL" id="GECU01034602">
    <property type="protein sequence ID" value="JAS73104.1"/>
    <property type="molecule type" value="Transcribed_RNA"/>
</dbReference>
<dbReference type="Pfam" id="PF00012">
    <property type="entry name" value="HSP70"/>
    <property type="match status" value="2"/>
</dbReference>
<dbReference type="SUPFAM" id="SSF53067">
    <property type="entry name" value="Actin-like ATPase domain"/>
    <property type="match status" value="3"/>
</dbReference>
<comment type="similarity">
    <text evidence="1">Belongs to the heat shock protein 70 family.</text>
</comment>
<dbReference type="InterPro" id="IPR013126">
    <property type="entry name" value="Hsp_70_fam"/>
</dbReference>
<gene>
    <name evidence="4" type="ORF">g.27214</name>
</gene>
<proteinExistence type="inferred from homology"/>
<name>A0A1B6HEC9_9HEMI</name>
<dbReference type="Gene3D" id="3.30.420.40">
    <property type="match status" value="4"/>
</dbReference>
<organism evidence="4">
    <name type="scientific">Homalodisca liturata</name>
    <dbReference type="NCBI Taxonomy" id="320908"/>
    <lineage>
        <taxon>Eukaryota</taxon>
        <taxon>Metazoa</taxon>
        <taxon>Ecdysozoa</taxon>
        <taxon>Arthropoda</taxon>
        <taxon>Hexapoda</taxon>
        <taxon>Insecta</taxon>
        <taxon>Pterygota</taxon>
        <taxon>Neoptera</taxon>
        <taxon>Paraneoptera</taxon>
        <taxon>Hemiptera</taxon>
        <taxon>Auchenorrhyncha</taxon>
        <taxon>Membracoidea</taxon>
        <taxon>Cicadellidae</taxon>
        <taxon>Cicadellinae</taxon>
        <taxon>Proconiini</taxon>
        <taxon>Homalodisca</taxon>
    </lineage>
</organism>
<evidence type="ECO:0000256" key="2">
    <source>
        <dbReference type="ARBA" id="ARBA00022741"/>
    </source>
</evidence>
<dbReference type="InterPro" id="IPR043129">
    <property type="entry name" value="ATPase_NBD"/>
</dbReference>
<dbReference type="GO" id="GO:0005524">
    <property type="term" value="F:ATP binding"/>
    <property type="evidence" value="ECO:0007669"/>
    <property type="project" value="UniProtKB-KW"/>
</dbReference>
<feature type="non-terminal residue" evidence="4">
    <location>
        <position position="1"/>
    </location>
</feature>
<evidence type="ECO:0000313" key="4">
    <source>
        <dbReference type="EMBL" id="JAS73104.1"/>
    </source>
</evidence>
<keyword evidence="3" id="KW-0067">ATP-binding</keyword>
<keyword evidence="2" id="KW-0547">Nucleotide-binding</keyword>
<sequence>IVKTHLKVLSTVGESYWGGSDITNSVANFIFELHKKTTFRNSSEEVVGHIAVLCEEAKQKLIGNVESNSNLASPYNACKITWGMIELANENRFKNIVNLLKKCVKEAKIKSSPKDKPIVLLCGGSSSIKFINDLVPDLVSEYAFIDTCSQGRHLVAQGAAYIAAYLTDEKSKMRVEKFIIDEPIPTFAVRCLNNQASQIVTPRHICLLSDVTRTSGQNFKVSTKEPCGVRVKVYEEERTCEKNSVYVGTVQMLLPKCPDKANFKINVSLRIRRRNCHVYVHESATSTNENVDILRKDGFSNDFSAPEVQDLIALNPTNLVPLPADASEDSVDQVQLVGESSSSTVGISAALPQEESSVRTEESGMFGIDLGTSYVRMEHYFSGGLSTVNITEDDDEEDNAVVRVRGQEVLIGDNITCPIFSEKNTIAFGPLCLIGRKYDASVATASKNWPFPVVNSNDKPLIQCLVNGVAVNVQPELVLYKIFKKLKRAASKTTKLEPRFVIAIPGSYTYAHKRVILKAAEDAKMVVEYLVNNTTAAAIMRIIQHPQLLETSEKLIAIDLGAGSLTISAMNFVKGHLEVLSTVGESYLGGSDITDSIASVFFGLIPHRPLRSSSGEVMRLMASLCEEAKKKLGEHQSASVNLGRPYNEYSITWDLIAGSNIDLFHIISCLLKRCMKQANINNSEDTKITVLLHGGSSNIRNITEIVRKKIPHSTLVNSYCQSRRLVAGGAAHIAAYLLDRQSKLKRENCIIDELIPTLAVRCLNNVFSKIISPRHIRLLSDVKTIARPKFVLTTKEPCKLRVEVFEQ</sequence>
<accession>A0A1B6HEC9</accession>
<dbReference type="AlphaFoldDB" id="A0A1B6HEC9"/>
<dbReference type="Gene3D" id="3.30.30.30">
    <property type="match status" value="1"/>
</dbReference>